<feature type="domain" description="Ig-like" evidence="1">
    <location>
        <begin position="124"/>
        <end position="220"/>
    </location>
</feature>
<organism evidence="2">
    <name type="scientific">marine sediment metagenome</name>
    <dbReference type="NCBI Taxonomy" id="412755"/>
    <lineage>
        <taxon>unclassified sequences</taxon>
        <taxon>metagenomes</taxon>
        <taxon>ecological metagenomes</taxon>
    </lineage>
</organism>
<sequence length="351" mass="38945">DNSLTVEVTPNDNYENGVSVNFSIIIQGSLPNITSLDLIPSPTYTNATIVPQISTFDGDSDTITLYYNWYINGTWLNLSNTTTVNLTINYFNVTDNVTLKLIPVDNDGAGIERQASTLIVNSPPTIIFMTPSSGSFNNWVTLECVALDNDAIDELVYDYSIYYDNGTGSKQWYNVSTNTTSNTASINFKNVTTQTNVSWQCIASDGELTDTEIAGTFTLSSQNMFVYIGSEYANVWYAGETLPLTISCFIPDEYNYSIAYSWIDCSNDGYWDRARDYTNASVDVKYVSDMTECLRLSEGTATIRGGCVIEKNEGAWIDPFCSDIIFTHDFCNIGASYEIEVSKPPGSYVFD</sequence>
<accession>A0A0F9HK18</accession>
<dbReference type="PROSITE" id="PS50835">
    <property type="entry name" value="IG_LIKE"/>
    <property type="match status" value="1"/>
</dbReference>
<dbReference type="EMBL" id="LAZR01024337">
    <property type="protein sequence ID" value="KKL75487.1"/>
    <property type="molecule type" value="Genomic_DNA"/>
</dbReference>
<evidence type="ECO:0000313" key="2">
    <source>
        <dbReference type="EMBL" id="KKL75487.1"/>
    </source>
</evidence>
<evidence type="ECO:0000259" key="1">
    <source>
        <dbReference type="PROSITE" id="PS50835"/>
    </source>
</evidence>
<protein>
    <recommendedName>
        <fullName evidence="1">Ig-like domain-containing protein</fullName>
    </recommendedName>
</protein>
<reference evidence="2" key="1">
    <citation type="journal article" date="2015" name="Nature">
        <title>Complex archaea that bridge the gap between prokaryotes and eukaryotes.</title>
        <authorList>
            <person name="Spang A."/>
            <person name="Saw J.H."/>
            <person name="Jorgensen S.L."/>
            <person name="Zaremba-Niedzwiedzka K."/>
            <person name="Martijn J."/>
            <person name="Lind A.E."/>
            <person name="van Eijk R."/>
            <person name="Schleper C."/>
            <person name="Guy L."/>
            <person name="Ettema T.J."/>
        </authorList>
    </citation>
    <scope>NUCLEOTIDE SEQUENCE</scope>
</reference>
<feature type="non-terminal residue" evidence="2">
    <location>
        <position position="1"/>
    </location>
</feature>
<dbReference type="AlphaFoldDB" id="A0A0F9HK18"/>
<gene>
    <name evidence="2" type="ORF">LCGC14_2054380</name>
</gene>
<name>A0A0F9HK18_9ZZZZ</name>
<proteinExistence type="predicted"/>
<dbReference type="InterPro" id="IPR007110">
    <property type="entry name" value="Ig-like_dom"/>
</dbReference>
<comment type="caution">
    <text evidence="2">The sequence shown here is derived from an EMBL/GenBank/DDBJ whole genome shotgun (WGS) entry which is preliminary data.</text>
</comment>